<feature type="region of interest" description="Disordered" evidence="6">
    <location>
        <begin position="257"/>
        <end position="279"/>
    </location>
</feature>
<evidence type="ECO:0000313" key="8">
    <source>
        <dbReference type="EMBL" id="CUG89867.1"/>
    </source>
</evidence>
<keyword evidence="9" id="KW-1185">Reference proteome</keyword>
<dbReference type="PROSITE" id="PS01360">
    <property type="entry name" value="ZF_MYND_1"/>
    <property type="match status" value="1"/>
</dbReference>
<dbReference type="Gene3D" id="6.10.140.2220">
    <property type="match status" value="2"/>
</dbReference>
<dbReference type="GO" id="GO:0008270">
    <property type="term" value="F:zinc ion binding"/>
    <property type="evidence" value="ECO:0007669"/>
    <property type="project" value="UniProtKB-KW"/>
</dbReference>
<feature type="domain" description="MYND-type" evidence="7">
    <location>
        <begin position="67"/>
        <end position="104"/>
    </location>
</feature>
<name>A0A0S4JII1_BODSA</name>
<feature type="region of interest" description="Disordered" evidence="6">
    <location>
        <begin position="318"/>
        <end position="380"/>
    </location>
</feature>
<keyword evidence="2 4" id="KW-0863">Zinc-finger</keyword>
<evidence type="ECO:0000256" key="6">
    <source>
        <dbReference type="SAM" id="MobiDB-lite"/>
    </source>
</evidence>
<dbReference type="EMBL" id="CYKH01001775">
    <property type="protein sequence ID" value="CUG89867.1"/>
    <property type="molecule type" value="Genomic_DNA"/>
</dbReference>
<dbReference type="OrthoDB" id="245563at2759"/>
<evidence type="ECO:0000256" key="2">
    <source>
        <dbReference type="ARBA" id="ARBA00022771"/>
    </source>
</evidence>
<protein>
    <submittedName>
        <fullName evidence="8">Zinc finger protein, putative</fullName>
    </submittedName>
</protein>
<feature type="coiled-coil region" evidence="5">
    <location>
        <begin position="513"/>
        <end position="549"/>
    </location>
</feature>
<feature type="compositionally biased region" description="Low complexity" evidence="6">
    <location>
        <begin position="264"/>
        <end position="274"/>
    </location>
</feature>
<accession>A0A0S4JII1</accession>
<proteinExistence type="predicted"/>
<sequence length="598" mass="64424">MNILDVLQRAQEVCASCGVRKLDLLLCPCRQVHYCSTPCQVQHWKTHRLVCTKGVTSEGKRPPVKHCYYCGRASYHIRGCQCGLAFYCDAQCQAKHWGQHRRNCSTWDVDVADATANAAAAVAVKDPRIMRIRRKDAEVQTEGEVDVRAKIHLDAIAADWRTGSHYVTTQRPSVRITGNAGTHEDGEEISGFHGVAGTPSDAALALQRHASVTLGPRDEEQMPQPSGSTPSLEDAAALHLLGVDGLYNSVIIASTHTSDHPTTDHNNNTNATSDQQHPHQVVEVDGRALALTTPPSGFEFSGLLPTAGGDLSIRTATSDGAAAGRSRTAEGSHRANGSASESGGSGRQLMTSKALAAHRVHRERVASVTEASNSSDGNVNSAAEQLLAKMTPVNPLNIDAVNAQRTDIPPPAGGAFVSSSTSFHRLAPASSGHPRRGESDSVVDALQPTASFVIQHNTAASPSNALTRKGTVMSNVLSGAAAHLNRSRSGASGVFAQSSSRMFINHQQPDAKTAQLQRELEEAIEEFVMDEEEERLDIANDRIAQLSTMETVVKRFLFMESAKLVGVEEESARLELLTQYNLWLRTSAMVAFRRVRKS</sequence>
<organism evidence="8 9">
    <name type="scientific">Bodo saltans</name>
    <name type="common">Flagellated protozoan</name>
    <dbReference type="NCBI Taxonomy" id="75058"/>
    <lineage>
        <taxon>Eukaryota</taxon>
        <taxon>Discoba</taxon>
        <taxon>Euglenozoa</taxon>
        <taxon>Kinetoplastea</taxon>
        <taxon>Metakinetoplastina</taxon>
        <taxon>Eubodonida</taxon>
        <taxon>Bodonidae</taxon>
        <taxon>Bodo</taxon>
    </lineage>
</organism>
<dbReference type="AlphaFoldDB" id="A0A0S4JII1"/>
<dbReference type="VEuPathDB" id="TriTrypDB:BSAL_23815"/>
<keyword evidence="3" id="KW-0862">Zinc</keyword>
<dbReference type="Proteomes" id="UP000051952">
    <property type="component" value="Unassembled WGS sequence"/>
</dbReference>
<evidence type="ECO:0000313" key="9">
    <source>
        <dbReference type="Proteomes" id="UP000051952"/>
    </source>
</evidence>
<dbReference type="PROSITE" id="PS50865">
    <property type="entry name" value="ZF_MYND_2"/>
    <property type="match status" value="2"/>
</dbReference>
<dbReference type="SUPFAM" id="SSF144232">
    <property type="entry name" value="HIT/MYND zinc finger-like"/>
    <property type="match status" value="2"/>
</dbReference>
<evidence type="ECO:0000259" key="7">
    <source>
        <dbReference type="PROSITE" id="PS50865"/>
    </source>
</evidence>
<evidence type="ECO:0000256" key="3">
    <source>
        <dbReference type="ARBA" id="ARBA00022833"/>
    </source>
</evidence>
<evidence type="ECO:0000256" key="4">
    <source>
        <dbReference type="PROSITE-ProRule" id="PRU00134"/>
    </source>
</evidence>
<reference evidence="9" key="1">
    <citation type="submission" date="2015-09" db="EMBL/GenBank/DDBJ databases">
        <authorList>
            <consortium name="Pathogen Informatics"/>
        </authorList>
    </citation>
    <scope>NUCLEOTIDE SEQUENCE [LARGE SCALE GENOMIC DNA]</scope>
    <source>
        <strain evidence="9">Lake Konstanz</strain>
    </source>
</reference>
<keyword evidence="5" id="KW-0175">Coiled coil</keyword>
<evidence type="ECO:0000256" key="5">
    <source>
        <dbReference type="SAM" id="Coils"/>
    </source>
</evidence>
<keyword evidence="1" id="KW-0479">Metal-binding</keyword>
<evidence type="ECO:0000256" key="1">
    <source>
        <dbReference type="ARBA" id="ARBA00022723"/>
    </source>
</evidence>
<feature type="compositionally biased region" description="Polar residues" evidence="6">
    <location>
        <begin position="369"/>
        <end position="380"/>
    </location>
</feature>
<dbReference type="Pfam" id="PF01753">
    <property type="entry name" value="zf-MYND"/>
    <property type="match status" value="2"/>
</dbReference>
<gene>
    <name evidence="8" type="ORF">BSAL_23815</name>
</gene>
<feature type="domain" description="MYND-type" evidence="7">
    <location>
        <begin position="14"/>
        <end position="51"/>
    </location>
</feature>
<feature type="region of interest" description="Disordered" evidence="6">
    <location>
        <begin position="176"/>
        <end position="198"/>
    </location>
</feature>
<dbReference type="InterPro" id="IPR002893">
    <property type="entry name" value="Znf_MYND"/>
</dbReference>